<accession>A0A835LEG5</accession>
<protein>
    <submittedName>
        <fullName evidence="1">Uncharacterized protein</fullName>
    </submittedName>
</protein>
<evidence type="ECO:0000313" key="1">
    <source>
        <dbReference type="EMBL" id="KAF9588834.1"/>
    </source>
</evidence>
<dbReference type="EMBL" id="JADFTS010000009">
    <property type="protein sequence ID" value="KAF9588834.1"/>
    <property type="molecule type" value="Genomic_DNA"/>
</dbReference>
<reference evidence="1 2" key="1">
    <citation type="submission" date="2020-10" db="EMBL/GenBank/DDBJ databases">
        <title>The Coptis chinensis genome and diversification of protoberbering-type alkaloids.</title>
        <authorList>
            <person name="Wang B."/>
            <person name="Shu S."/>
            <person name="Song C."/>
            <person name="Liu Y."/>
        </authorList>
    </citation>
    <scope>NUCLEOTIDE SEQUENCE [LARGE SCALE GENOMIC DNA]</scope>
    <source>
        <strain evidence="1">HL-2020</strain>
        <tissue evidence="1">Leaf</tissue>
    </source>
</reference>
<dbReference type="PANTHER" id="PTHR37191:SF1">
    <property type="entry name" value="OS08G0112600 PROTEIN"/>
    <property type="match status" value="1"/>
</dbReference>
<organism evidence="1 2">
    <name type="scientific">Coptis chinensis</name>
    <dbReference type="NCBI Taxonomy" id="261450"/>
    <lineage>
        <taxon>Eukaryota</taxon>
        <taxon>Viridiplantae</taxon>
        <taxon>Streptophyta</taxon>
        <taxon>Embryophyta</taxon>
        <taxon>Tracheophyta</taxon>
        <taxon>Spermatophyta</taxon>
        <taxon>Magnoliopsida</taxon>
        <taxon>Ranunculales</taxon>
        <taxon>Ranunculaceae</taxon>
        <taxon>Coptidoideae</taxon>
        <taxon>Coptis</taxon>
    </lineage>
</organism>
<dbReference type="OrthoDB" id="1842891at2759"/>
<sequence length="79" mass="8849">FLRVFTIATLVKPLPPVMTYNVSHNLSFFTSIFTQFFDEKGIANAQKSLGLGQEEKVCNVRLVNPCAARKKGKLVEFLS</sequence>
<keyword evidence="2" id="KW-1185">Reference proteome</keyword>
<dbReference type="Proteomes" id="UP000631114">
    <property type="component" value="Unassembled WGS sequence"/>
</dbReference>
<evidence type="ECO:0000313" key="2">
    <source>
        <dbReference type="Proteomes" id="UP000631114"/>
    </source>
</evidence>
<comment type="caution">
    <text evidence="1">The sequence shown here is derived from an EMBL/GenBank/DDBJ whole genome shotgun (WGS) entry which is preliminary data.</text>
</comment>
<dbReference type="GO" id="GO:0009941">
    <property type="term" value="C:chloroplast envelope"/>
    <property type="evidence" value="ECO:0007669"/>
    <property type="project" value="TreeGrafter"/>
</dbReference>
<feature type="non-terminal residue" evidence="1">
    <location>
        <position position="79"/>
    </location>
</feature>
<gene>
    <name evidence="1" type="ORF">IFM89_016446</name>
</gene>
<name>A0A835LEG5_9MAGN</name>
<dbReference type="PANTHER" id="PTHR37191">
    <property type="entry name" value="ZINC FINGER/BTB DOMAIN PROTEIN"/>
    <property type="match status" value="1"/>
</dbReference>
<dbReference type="AlphaFoldDB" id="A0A835LEG5"/>
<proteinExistence type="predicted"/>